<evidence type="ECO:0000313" key="2">
    <source>
        <dbReference type="EMBL" id="GCF11645.1"/>
    </source>
</evidence>
<sequence length="249" mass="27712">MKTKELLEARWKVITFTLLALLTSAGNIAIYQYSHYQFTLSRKSALFQDMLQDPLLHDFNAFLWNHWFGVNGLLVMAFFAIILGSGLIVNEVSKGTIFFLLSKPVSRERILLTKYGVSAGLLLAVSVMSSLVIVVVSIAVGHPQDLLHVLIATGLLWLATLFPLGISLFFSIVSPDTLRSVVFSMLLTFAFVGLPALLPNGQNWTLEHYWSSQETYLAGGFPLKEYLVCLITAVIPVLAALILFRRKAY</sequence>
<dbReference type="AlphaFoldDB" id="A0A5A5TK65"/>
<feature type="transmembrane region" description="Helical" evidence="1">
    <location>
        <begin position="146"/>
        <end position="173"/>
    </location>
</feature>
<evidence type="ECO:0008006" key="4">
    <source>
        <dbReference type="Google" id="ProtNLM"/>
    </source>
</evidence>
<accession>A0A5A5TK65</accession>
<name>A0A5A5TK65_9CHLR</name>
<feature type="transmembrane region" description="Helical" evidence="1">
    <location>
        <begin position="67"/>
        <end position="89"/>
    </location>
</feature>
<keyword evidence="1" id="KW-1133">Transmembrane helix</keyword>
<reference evidence="2 3" key="1">
    <citation type="submission" date="2019-01" db="EMBL/GenBank/DDBJ databases">
        <title>Draft genome sequence of Dictyobacter sp. Uno17.</title>
        <authorList>
            <person name="Wang C.M."/>
            <person name="Zheng Y."/>
            <person name="Sakai Y."/>
            <person name="Abe K."/>
            <person name="Yokota A."/>
            <person name="Yabe S."/>
        </authorList>
    </citation>
    <scope>NUCLEOTIDE SEQUENCE [LARGE SCALE GENOMIC DNA]</scope>
    <source>
        <strain evidence="2 3">Uno17</strain>
    </source>
</reference>
<feature type="transmembrane region" description="Helical" evidence="1">
    <location>
        <begin position="12"/>
        <end position="33"/>
    </location>
</feature>
<evidence type="ECO:0000256" key="1">
    <source>
        <dbReference type="SAM" id="Phobius"/>
    </source>
</evidence>
<comment type="caution">
    <text evidence="2">The sequence shown here is derived from an EMBL/GenBank/DDBJ whole genome shotgun (WGS) entry which is preliminary data.</text>
</comment>
<organism evidence="2 3">
    <name type="scientific">Dictyobacter arantiisoli</name>
    <dbReference type="NCBI Taxonomy" id="2014874"/>
    <lineage>
        <taxon>Bacteria</taxon>
        <taxon>Bacillati</taxon>
        <taxon>Chloroflexota</taxon>
        <taxon>Ktedonobacteria</taxon>
        <taxon>Ktedonobacterales</taxon>
        <taxon>Dictyobacteraceae</taxon>
        <taxon>Dictyobacter</taxon>
    </lineage>
</organism>
<dbReference type="GO" id="GO:0005886">
    <property type="term" value="C:plasma membrane"/>
    <property type="evidence" value="ECO:0007669"/>
    <property type="project" value="UniProtKB-SubCell"/>
</dbReference>
<feature type="transmembrane region" description="Helical" evidence="1">
    <location>
        <begin position="225"/>
        <end position="244"/>
    </location>
</feature>
<dbReference type="Pfam" id="PF12679">
    <property type="entry name" value="ABC2_membrane_2"/>
    <property type="match status" value="1"/>
</dbReference>
<keyword evidence="1" id="KW-0472">Membrane</keyword>
<protein>
    <recommendedName>
        <fullName evidence="4">ABC transporter permease</fullName>
    </recommendedName>
</protein>
<dbReference type="OrthoDB" id="9800309at2"/>
<feature type="transmembrane region" description="Helical" evidence="1">
    <location>
        <begin position="180"/>
        <end position="198"/>
    </location>
</feature>
<dbReference type="GO" id="GO:0140359">
    <property type="term" value="F:ABC-type transporter activity"/>
    <property type="evidence" value="ECO:0007669"/>
    <property type="project" value="InterPro"/>
</dbReference>
<dbReference type="PANTHER" id="PTHR37305">
    <property type="entry name" value="INTEGRAL MEMBRANE PROTEIN-RELATED"/>
    <property type="match status" value="1"/>
</dbReference>
<keyword evidence="1" id="KW-0812">Transmembrane</keyword>
<evidence type="ECO:0000313" key="3">
    <source>
        <dbReference type="Proteomes" id="UP000322530"/>
    </source>
</evidence>
<gene>
    <name evidence="2" type="ORF">KDI_52090</name>
</gene>
<dbReference type="RefSeq" id="WP_149404465.1">
    <property type="nucleotide sequence ID" value="NZ_BIXY01000130.1"/>
</dbReference>
<keyword evidence="3" id="KW-1185">Reference proteome</keyword>
<dbReference type="Proteomes" id="UP000322530">
    <property type="component" value="Unassembled WGS sequence"/>
</dbReference>
<dbReference type="PANTHER" id="PTHR37305:SF1">
    <property type="entry name" value="MEMBRANE PROTEIN"/>
    <property type="match status" value="1"/>
</dbReference>
<dbReference type="EMBL" id="BIXY01000130">
    <property type="protein sequence ID" value="GCF11645.1"/>
    <property type="molecule type" value="Genomic_DNA"/>
</dbReference>
<proteinExistence type="predicted"/>
<feature type="transmembrane region" description="Helical" evidence="1">
    <location>
        <begin position="110"/>
        <end position="140"/>
    </location>
</feature>